<comment type="caution">
    <text evidence="2">The sequence shown here is derived from an EMBL/GenBank/DDBJ whole genome shotgun (WGS) entry which is preliminary data.</text>
</comment>
<proteinExistence type="predicted"/>
<name>X1N1C5_9ZZZZ</name>
<dbReference type="AlphaFoldDB" id="X1N1C5"/>
<gene>
    <name evidence="2" type="ORF">S06H3_25784</name>
</gene>
<feature type="transmembrane region" description="Helical" evidence="1">
    <location>
        <begin position="95"/>
        <end position="116"/>
    </location>
</feature>
<feature type="non-terminal residue" evidence="2">
    <location>
        <position position="1"/>
    </location>
</feature>
<keyword evidence="1" id="KW-1133">Transmembrane helix</keyword>
<keyword evidence="1" id="KW-0472">Membrane</keyword>
<protein>
    <submittedName>
        <fullName evidence="2">Uncharacterized protein</fullName>
    </submittedName>
</protein>
<keyword evidence="1" id="KW-0812">Transmembrane</keyword>
<reference evidence="2" key="1">
    <citation type="journal article" date="2014" name="Front. Microbiol.">
        <title>High frequency of phylogenetically diverse reductive dehalogenase-homologous genes in deep subseafloor sedimentary metagenomes.</title>
        <authorList>
            <person name="Kawai M."/>
            <person name="Futagami T."/>
            <person name="Toyoda A."/>
            <person name="Takaki Y."/>
            <person name="Nishi S."/>
            <person name="Hori S."/>
            <person name="Arai W."/>
            <person name="Tsubouchi T."/>
            <person name="Morono Y."/>
            <person name="Uchiyama I."/>
            <person name="Ito T."/>
            <person name="Fujiyama A."/>
            <person name="Inagaki F."/>
            <person name="Takami H."/>
        </authorList>
    </citation>
    <scope>NUCLEOTIDE SEQUENCE</scope>
    <source>
        <strain evidence="2">Expedition CK06-06</strain>
    </source>
</reference>
<sequence>IGLLLYFLVYQHDKLAKKIIGSEQLPESSSQVQWLPVALRLICIAGGIYFLSNVLWRTTYVIGQLARFKAKTYSVNGTTYTRFFTGFAPFSFGNLLPWIIMLICGVYLLCGAPHFVRWQVKKTLRQCKGQEEIT</sequence>
<accession>X1N1C5</accession>
<evidence type="ECO:0000256" key="1">
    <source>
        <dbReference type="SAM" id="Phobius"/>
    </source>
</evidence>
<dbReference type="EMBL" id="BARV01014855">
    <property type="protein sequence ID" value="GAI24046.1"/>
    <property type="molecule type" value="Genomic_DNA"/>
</dbReference>
<feature type="transmembrane region" description="Helical" evidence="1">
    <location>
        <begin position="37"/>
        <end position="56"/>
    </location>
</feature>
<evidence type="ECO:0000313" key="2">
    <source>
        <dbReference type="EMBL" id="GAI24046.1"/>
    </source>
</evidence>
<organism evidence="2">
    <name type="scientific">marine sediment metagenome</name>
    <dbReference type="NCBI Taxonomy" id="412755"/>
    <lineage>
        <taxon>unclassified sequences</taxon>
        <taxon>metagenomes</taxon>
        <taxon>ecological metagenomes</taxon>
    </lineage>
</organism>